<accession>A0A1G2BM38</accession>
<reference evidence="2 3" key="1">
    <citation type="journal article" date="2016" name="Nat. Commun.">
        <title>Thousands of microbial genomes shed light on interconnected biogeochemical processes in an aquifer system.</title>
        <authorList>
            <person name="Anantharaman K."/>
            <person name="Brown C.T."/>
            <person name="Hug L.A."/>
            <person name="Sharon I."/>
            <person name="Castelle C.J."/>
            <person name="Probst A.J."/>
            <person name="Thomas B.C."/>
            <person name="Singh A."/>
            <person name="Wilkins M.J."/>
            <person name="Karaoz U."/>
            <person name="Brodie E.L."/>
            <person name="Williams K.H."/>
            <person name="Hubbard S.S."/>
            <person name="Banfield J.F."/>
        </authorList>
    </citation>
    <scope>NUCLEOTIDE SEQUENCE [LARGE SCALE GENOMIC DNA]</scope>
</reference>
<keyword evidence="1" id="KW-0472">Membrane</keyword>
<dbReference type="Pfam" id="PF18926">
    <property type="entry name" value="DUF5676"/>
    <property type="match status" value="1"/>
</dbReference>
<dbReference type="EMBL" id="MHKL01000007">
    <property type="protein sequence ID" value="OGY89796.1"/>
    <property type="molecule type" value="Genomic_DNA"/>
</dbReference>
<keyword evidence="1" id="KW-0812">Transmembrane</keyword>
<keyword evidence="1" id="KW-1133">Transmembrane helix</keyword>
<name>A0A1G2BM38_9BACT</name>
<dbReference type="AlphaFoldDB" id="A0A1G2BM38"/>
<organism evidence="2 3">
    <name type="scientific">Candidatus Komeilibacteria bacterium RIFCSPLOWO2_01_FULL_45_10</name>
    <dbReference type="NCBI Taxonomy" id="1798550"/>
    <lineage>
        <taxon>Bacteria</taxon>
        <taxon>Candidatus Komeiliibacteriota</taxon>
    </lineage>
</organism>
<gene>
    <name evidence="2" type="ORF">A2927_01615</name>
</gene>
<feature type="transmembrane region" description="Helical" evidence="1">
    <location>
        <begin position="62"/>
        <end position="88"/>
    </location>
</feature>
<proteinExistence type="predicted"/>
<evidence type="ECO:0000256" key="1">
    <source>
        <dbReference type="SAM" id="Phobius"/>
    </source>
</evidence>
<evidence type="ECO:0000313" key="3">
    <source>
        <dbReference type="Proteomes" id="UP000178849"/>
    </source>
</evidence>
<evidence type="ECO:0000313" key="2">
    <source>
        <dbReference type="EMBL" id="OGY89796.1"/>
    </source>
</evidence>
<protein>
    <submittedName>
        <fullName evidence="2">Uncharacterized protein</fullName>
    </submittedName>
</protein>
<feature type="transmembrane region" description="Helical" evidence="1">
    <location>
        <begin position="12"/>
        <end position="32"/>
    </location>
</feature>
<dbReference type="InterPro" id="IPR044020">
    <property type="entry name" value="DUF5676"/>
</dbReference>
<dbReference type="Proteomes" id="UP000178849">
    <property type="component" value="Unassembled WGS sequence"/>
</dbReference>
<dbReference type="STRING" id="1798550.A2927_01615"/>
<sequence>MKGIYDIKNAAIAGGAIVTVLYVICVAAFAIAPQLMLELARTWFHGIVLQQASAISIGPVRFVAGLIASAVAGAIIGIVFAAVCKYVCCKEK</sequence>
<comment type="caution">
    <text evidence="2">The sequence shown here is derived from an EMBL/GenBank/DDBJ whole genome shotgun (WGS) entry which is preliminary data.</text>
</comment>